<dbReference type="SUPFAM" id="SSF47413">
    <property type="entry name" value="lambda repressor-like DNA-binding domains"/>
    <property type="match status" value="1"/>
</dbReference>
<dbReference type="EMBL" id="BEXB01000022">
    <property type="protein sequence ID" value="GAY77175.1"/>
    <property type="molecule type" value="Genomic_DNA"/>
</dbReference>
<feature type="domain" description="HTH cro/C1-type" evidence="3">
    <location>
        <begin position="49"/>
        <end position="103"/>
    </location>
</feature>
<organism evidence="4 5">
    <name type="scientific">Sporolactobacillus inulinus</name>
    <dbReference type="NCBI Taxonomy" id="2078"/>
    <lineage>
        <taxon>Bacteria</taxon>
        <taxon>Bacillati</taxon>
        <taxon>Bacillota</taxon>
        <taxon>Bacilli</taxon>
        <taxon>Bacillales</taxon>
        <taxon>Sporolactobacillaceae</taxon>
        <taxon>Sporolactobacillus</taxon>
    </lineage>
</organism>
<dbReference type="Gene3D" id="1.10.260.40">
    <property type="entry name" value="lambda repressor-like DNA-binding domains"/>
    <property type="match status" value="1"/>
</dbReference>
<evidence type="ECO:0000256" key="1">
    <source>
        <dbReference type="ARBA" id="ARBA00023125"/>
    </source>
</evidence>
<evidence type="ECO:0000313" key="5">
    <source>
        <dbReference type="Proteomes" id="UP000319716"/>
    </source>
</evidence>
<accession>A0A4Y1ZDN6</accession>
<name>A0A4Y1ZDN6_9BACL</name>
<dbReference type="GO" id="GO:0003677">
    <property type="term" value="F:DNA binding"/>
    <property type="evidence" value="ECO:0007669"/>
    <property type="project" value="UniProtKB-KW"/>
</dbReference>
<protein>
    <submittedName>
        <fullName evidence="4">DNA-binding protein</fullName>
    </submittedName>
</protein>
<keyword evidence="2" id="KW-0472">Membrane</keyword>
<dbReference type="CDD" id="cd00093">
    <property type="entry name" value="HTH_XRE"/>
    <property type="match status" value="1"/>
</dbReference>
<proteinExistence type="predicted"/>
<evidence type="ECO:0000259" key="3">
    <source>
        <dbReference type="PROSITE" id="PS50943"/>
    </source>
</evidence>
<feature type="transmembrane region" description="Helical" evidence="2">
    <location>
        <begin position="12"/>
        <end position="32"/>
    </location>
</feature>
<reference evidence="4 5" key="1">
    <citation type="submission" date="2017-11" db="EMBL/GenBank/DDBJ databases">
        <title>Draft Genome Sequence of Sporolactobacillus inulinus NBRC 111894 Isolated from Koso, a Japanese Sugar-Vegetable Fermented Beverage.</title>
        <authorList>
            <person name="Chiou T.Y."/>
            <person name="Oshima K."/>
            <person name="Suda W."/>
            <person name="Hattori M."/>
            <person name="Takahashi T."/>
        </authorList>
    </citation>
    <scope>NUCLEOTIDE SEQUENCE [LARGE SCALE GENOMIC DNA]</scope>
    <source>
        <strain evidence="4 5">NBRC111894</strain>
    </source>
</reference>
<dbReference type="Pfam" id="PF01381">
    <property type="entry name" value="HTH_3"/>
    <property type="match status" value="1"/>
</dbReference>
<dbReference type="SMART" id="SM00530">
    <property type="entry name" value="HTH_XRE"/>
    <property type="match status" value="1"/>
</dbReference>
<dbReference type="AlphaFoldDB" id="A0A4Y1ZDN6"/>
<sequence>MKDKQCKLRVKTRGLTLLFSLFKMLSVFNITFHKRSGAVKLTVQLQNRVKELRARYGLTQEQLGAQVGVTRQTIAAIERGNYVPSLLLGLQICEALHLPAEKVFQLEKGVAEQ</sequence>
<evidence type="ECO:0000256" key="2">
    <source>
        <dbReference type="SAM" id="Phobius"/>
    </source>
</evidence>
<evidence type="ECO:0000313" key="4">
    <source>
        <dbReference type="EMBL" id="GAY77175.1"/>
    </source>
</evidence>
<gene>
    <name evidence="4" type="ORF">NBRC111894_2729</name>
</gene>
<keyword evidence="2" id="KW-1133">Transmembrane helix</keyword>
<dbReference type="Proteomes" id="UP000319716">
    <property type="component" value="Unassembled WGS sequence"/>
</dbReference>
<keyword evidence="2" id="KW-0812">Transmembrane</keyword>
<dbReference type="PANTHER" id="PTHR46558:SF6">
    <property type="entry name" value="TRANSCRIPTIONAL REGULATOR, PBSX FAMILY"/>
    <property type="match status" value="1"/>
</dbReference>
<comment type="caution">
    <text evidence="4">The sequence shown here is derived from an EMBL/GenBank/DDBJ whole genome shotgun (WGS) entry which is preliminary data.</text>
</comment>
<dbReference type="PANTHER" id="PTHR46558">
    <property type="entry name" value="TRACRIPTIONAL REGULATORY PROTEIN-RELATED-RELATED"/>
    <property type="match status" value="1"/>
</dbReference>
<dbReference type="InterPro" id="IPR001387">
    <property type="entry name" value="Cro/C1-type_HTH"/>
</dbReference>
<keyword evidence="1 4" id="KW-0238">DNA-binding</keyword>
<dbReference type="InterPro" id="IPR010982">
    <property type="entry name" value="Lambda_DNA-bd_dom_sf"/>
</dbReference>
<dbReference type="PROSITE" id="PS50943">
    <property type="entry name" value="HTH_CROC1"/>
    <property type="match status" value="1"/>
</dbReference>